<proteinExistence type="predicted"/>
<dbReference type="RefSeq" id="WP_092723518.1">
    <property type="nucleotide sequence ID" value="NZ_FNNO01000006.1"/>
</dbReference>
<comment type="caution">
    <text evidence="2">The sequence shown here is derived from an EMBL/GenBank/DDBJ whole genome shotgun (WGS) entry which is preliminary data.</text>
</comment>
<dbReference type="AlphaFoldDB" id="A0A8X8IF56"/>
<gene>
    <name evidence="2" type="ORF">SAMN05444410_10640</name>
</gene>
<evidence type="ECO:0000256" key="1">
    <source>
        <dbReference type="SAM" id="SignalP"/>
    </source>
</evidence>
<protein>
    <recommendedName>
        <fullName evidence="4">DUF5723 domain-containing protein</fullName>
    </recommendedName>
</protein>
<feature type="signal peptide" evidence="1">
    <location>
        <begin position="1"/>
        <end position="22"/>
    </location>
</feature>
<keyword evidence="1" id="KW-0732">Signal</keyword>
<sequence>MKPVRGIILWLLFILFSYSAKAQSYHAINGSPFAGSAGIRNNPASPVNSVYRWDLNLFSLQVTQSTNTLALGNFSLSSQDSTFLQFGNKYSSRFIHTNADVDLLQFHYKLSDTKALAVGLRARTYNHIKTQPLWSSDNVYSFNEFFKMNRTTPYLEGFAIHTGWLEGNLNYSQVLSETPSGKLSGGITLQIMRGLSGGFGKVRRFTYQELTKGTDTAYKLTNAYAIYGYSANYDNTTSNNPTIKDFLRNTSTHLGLSFGVEYLVYDTENDDPDINKNLNYTWKIGASIMDLGSNAYKASTYSGEFSNVNPNITDTVIAVKMRGVQSINGLHDTLATIFSTASSIGENFIISNPTRLVINVDRKLGNNFYVNADLSLNFYSTSSYNKLRTRELNLLTITPRWETLAWGAYLPIQYNTQGQLWIGAAVKLGPLLLGIHNFGLLKKDPSLNGGGYLMLSIHPFSKKKVVSRLDCPQ</sequence>
<name>A0A8X8IF56_9BACT</name>
<evidence type="ECO:0000313" key="2">
    <source>
        <dbReference type="EMBL" id="SDW81946.1"/>
    </source>
</evidence>
<dbReference type="EMBL" id="FNNO01000006">
    <property type="protein sequence ID" value="SDW81946.1"/>
    <property type="molecule type" value="Genomic_DNA"/>
</dbReference>
<accession>A0A8X8IF56</accession>
<reference evidence="2 3" key="1">
    <citation type="submission" date="2016-10" db="EMBL/GenBank/DDBJ databases">
        <authorList>
            <person name="Varghese N."/>
            <person name="Submissions S."/>
        </authorList>
    </citation>
    <scope>NUCLEOTIDE SEQUENCE [LARGE SCALE GENOMIC DNA]</scope>
    <source>
        <strain evidence="2 3">DSM 25353</strain>
    </source>
</reference>
<feature type="chain" id="PRO_5036448023" description="DUF5723 domain-containing protein" evidence="1">
    <location>
        <begin position="23"/>
        <end position="473"/>
    </location>
</feature>
<evidence type="ECO:0000313" key="3">
    <source>
        <dbReference type="Proteomes" id="UP000198711"/>
    </source>
</evidence>
<dbReference type="Proteomes" id="UP000198711">
    <property type="component" value="Unassembled WGS sequence"/>
</dbReference>
<keyword evidence="3" id="KW-1185">Reference proteome</keyword>
<organism evidence="2 3">
    <name type="scientific">Hydrobacter penzbergensis</name>
    <dbReference type="NCBI Taxonomy" id="1235997"/>
    <lineage>
        <taxon>Bacteria</taxon>
        <taxon>Pseudomonadati</taxon>
        <taxon>Bacteroidota</taxon>
        <taxon>Chitinophagia</taxon>
        <taxon>Chitinophagales</taxon>
        <taxon>Chitinophagaceae</taxon>
        <taxon>Hydrobacter</taxon>
    </lineage>
</organism>
<evidence type="ECO:0008006" key="4">
    <source>
        <dbReference type="Google" id="ProtNLM"/>
    </source>
</evidence>